<organism evidence="1 2">
    <name type="scientific">Tieghemostelium lacteum</name>
    <name type="common">Slime mold</name>
    <name type="synonym">Dictyostelium lacteum</name>
    <dbReference type="NCBI Taxonomy" id="361077"/>
    <lineage>
        <taxon>Eukaryota</taxon>
        <taxon>Amoebozoa</taxon>
        <taxon>Evosea</taxon>
        <taxon>Eumycetozoa</taxon>
        <taxon>Dictyostelia</taxon>
        <taxon>Dictyosteliales</taxon>
        <taxon>Raperosteliaceae</taxon>
        <taxon>Tieghemostelium</taxon>
    </lineage>
</organism>
<proteinExistence type="predicted"/>
<sequence>MEADASLDRVWYEEIRVDVPINDVESVVRPEGLDRNTDKGIEIDESLQIDMDVNSNSNIPYDMEVDEPLKIGKEANRELWNKYITRTTDIVLTDLSPTKSNGRT</sequence>
<dbReference type="InParanoid" id="A0A151Z5H2"/>
<dbReference type="EMBL" id="LODT01000042">
    <property type="protein sequence ID" value="KYQ89212.1"/>
    <property type="molecule type" value="Genomic_DNA"/>
</dbReference>
<gene>
    <name evidence="1" type="ORF">DLAC_10457</name>
</gene>
<keyword evidence="2" id="KW-1185">Reference proteome</keyword>
<reference evidence="1 2" key="1">
    <citation type="submission" date="2015-12" db="EMBL/GenBank/DDBJ databases">
        <title>Dictyostelia acquired genes for synthesis and detection of signals that induce cell-type specialization by lateral gene transfer from prokaryotes.</title>
        <authorList>
            <person name="Gloeckner G."/>
            <person name="Schaap P."/>
        </authorList>
    </citation>
    <scope>NUCLEOTIDE SEQUENCE [LARGE SCALE GENOMIC DNA]</scope>
    <source>
        <strain evidence="1 2">TK</strain>
    </source>
</reference>
<comment type="caution">
    <text evidence="1">The sequence shown here is derived from an EMBL/GenBank/DDBJ whole genome shotgun (WGS) entry which is preliminary data.</text>
</comment>
<accession>A0A151Z5H2</accession>
<evidence type="ECO:0000313" key="2">
    <source>
        <dbReference type="Proteomes" id="UP000076078"/>
    </source>
</evidence>
<evidence type="ECO:0000313" key="1">
    <source>
        <dbReference type="EMBL" id="KYQ89212.1"/>
    </source>
</evidence>
<protein>
    <submittedName>
        <fullName evidence="1">Uncharacterized protein</fullName>
    </submittedName>
</protein>
<dbReference type="Proteomes" id="UP000076078">
    <property type="component" value="Unassembled WGS sequence"/>
</dbReference>
<dbReference type="AlphaFoldDB" id="A0A151Z5H2"/>
<name>A0A151Z5H2_TIELA</name>